<comment type="subcellular location">
    <subcellularLocation>
        <location evidence="1">Vacuole membrane</location>
        <topology evidence="1">Multi-pass membrane protein</topology>
    </subcellularLocation>
</comment>
<gene>
    <name evidence="14" type="ORF">BB560_004870</name>
</gene>
<comment type="caution">
    <text evidence="14">The sequence shown here is derived from an EMBL/GenBank/DDBJ whole genome shotgun (WGS) entry which is preliminary data.</text>
</comment>
<organism evidence="14 15">
    <name type="scientific">Smittium megazygosporum</name>
    <dbReference type="NCBI Taxonomy" id="133381"/>
    <lineage>
        <taxon>Eukaryota</taxon>
        <taxon>Fungi</taxon>
        <taxon>Fungi incertae sedis</taxon>
        <taxon>Zoopagomycota</taxon>
        <taxon>Kickxellomycotina</taxon>
        <taxon>Harpellomycetes</taxon>
        <taxon>Harpellales</taxon>
        <taxon>Legeriomycetaceae</taxon>
        <taxon>Smittium</taxon>
    </lineage>
</organism>
<evidence type="ECO:0000256" key="8">
    <source>
        <dbReference type="ARBA" id="ARBA00022989"/>
    </source>
</evidence>
<dbReference type="CDD" id="cd18603">
    <property type="entry name" value="ABC_6TM_MRP1_2_3_6_D2_like"/>
    <property type="match status" value="1"/>
</dbReference>
<dbReference type="InterPro" id="IPR003439">
    <property type="entry name" value="ABC_transporter-like_ATP-bd"/>
</dbReference>
<dbReference type="OrthoDB" id="6500128at2759"/>
<reference evidence="14 15" key="1">
    <citation type="journal article" date="2018" name="MBio">
        <title>Comparative Genomics Reveals the Core Gene Toolbox for the Fungus-Insect Symbiosis.</title>
        <authorList>
            <person name="Wang Y."/>
            <person name="Stata M."/>
            <person name="Wang W."/>
            <person name="Stajich J.E."/>
            <person name="White M.M."/>
            <person name="Moncalvo J.M."/>
        </authorList>
    </citation>
    <scope>NUCLEOTIDE SEQUENCE [LARGE SCALE GENOMIC DNA]</scope>
    <source>
        <strain evidence="14 15">SC-DP-2</strain>
    </source>
</reference>
<feature type="domain" description="ABC transmembrane type-1" evidence="13">
    <location>
        <begin position="289"/>
        <end position="579"/>
    </location>
</feature>
<dbReference type="PANTHER" id="PTHR24223:SF443">
    <property type="entry name" value="MULTIDRUG-RESISTANCE LIKE PROTEIN 1, ISOFORM I"/>
    <property type="match status" value="1"/>
</dbReference>
<accession>A0A2T9Z813</accession>
<dbReference type="EMBL" id="MBFS01001681">
    <property type="protein sequence ID" value="PVV00736.1"/>
    <property type="molecule type" value="Genomic_DNA"/>
</dbReference>
<dbReference type="AlphaFoldDB" id="A0A2T9Z813"/>
<evidence type="ECO:0000256" key="4">
    <source>
        <dbReference type="ARBA" id="ARBA00022692"/>
    </source>
</evidence>
<dbReference type="SUPFAM" id="SSF90123">
    <property type="entry name" value="ABC transporter transmembrane region"/>
    <property type="match status" value="1"/>
</dbReference>
<evidence type="ECO:0000259" key="12">
    <source>
        <dbReference type="PROSITE" id="PS50893"/>
    </source>
</evidence>
<proteinExistence type="predicted"/>
<dbReference type="InterPro" id="IPR017871">
    <property type="entry name" value="ABC_transporter-like_CS"/>
</dbReference>
<dbReference type="Gene3D" id="3.40.50.300">
    <property type="entry name" value="P-loop containing nucleotide triphosphate hydrolases"/>
    <property type="match status" value="2"/>
</dbReference>
<evidence type="ECO:0000256" key="3">
    <source>
        <dbReference type="ARBA" id="ARBA00022554"/>
    </source>
</evidence>
<dbReference type="InterPro" id="IPR003593">
    <property type="entry name" value="AAA+_ATPase"/>
</dbReference>
<dbReference type="InterPro" id="IPR027417">
    <property type="entry name" value="P-loop_NTPase"/>
</dbReference>
<keyword evidence="6" id="KW-0547">Nucleotide-binding</keyword>
<evidence type="ECO:0000313" key="15">
    <source>
        <dbReference type="Proteomes" id="UP000245609"/>
    </source>
</evidence>
<keyword evidence="4 11" id="KW-0812">Transmembrane</keyword>
<feature type="transmembrane region" description="Helical" evidence="11">
    <location>
        <begin position="412"/>
        <end position="443"/>
    </location>
</feature>
<evidence type="ECO:0000256" key="5">
    <source>
        <dbReference type="ARBA" id="ARBA00022737"/>
    </source>
</evidence>
<dbReference type="GO" id="GO:0016887">
    <property type="term" value="F:ATP hydrolysis activity"/>
    <property type="evidence" value="ECO:0007669"/>
    <property type="project" value="InterPro"/>
</dbReference>
<dbReference type="FunFam" id="1.20.1560.10:FF:000001">
    <property type="entry name" value="ATP-binding cassette subfamily C member 1"/>
    <property type="match status" value="1"/>
</dbReference>
<evidence type="ECO:0000256" key="2">
    <source>
        <dbReference type="ARBA" id="ARBA00022448"/>
    </source>
</evidence>
<feature type="compositionally biased region" description="Acidic residues" evidence="10">
    <location>
        <begin position="178"/>
        <end position="189"/>
    </location>
</feature>
<dbReference type="InterPro" id="IPR036640">
    <property type="entry name" value="ABC1_TM_sf"/>
</dbReference>
<keyword evidence="7" id="KW-0067">ATP-binding</keyword>
<dbReference type="PROSITE" id="PS50893">
    <property type="entry name" value="ABC_TRANSPORTER_2"/>
    <property type="match status" value="1"/>
</dbReference>
<dbReference type="Proteomes" id="UP000245609">
    <property type="component" value="Unassembled WGS sequence"/>
</dbReference>
<evidence type="ECO:0000256" key="9">
    <source>
        <dbReference type="ARBA" id="ARBA00023136"/>
    </source>
</evidence>
<keyword evidence="5" id="KW-0677">Repeat</keyword>
<dbReference type="GO" id="GO:0005524">
    <property type="term" value="F:ATP binding"/>
    <property type="evidence" value="ECO:0007669"/>
    <property type="project" value="UniProtKB-KW"/>
</dbReference>
<dbReference type="FunFam" id="3.40.50.300:FF:000565">
    <property type="entry name" value="ABC bile acid transporter"/>
    <property type="match status" value="1"/>
</dbReference>
<sequence>MNTTFRNNILFGQPMDMDYYKKVIKYCELEKDIAMLKGGDMVEIGEKGINLSGGQKARLSLARAVYSRAHIYLLDDPLSAVDAHVGRNIFKNVIGPTGLLKNKCRILVTHAVQYLPSTDYIYYMEDGKIAEEGTYQSLFSSPNSRVVNFVGEVSSNTEDTESEKTGENAEEGVYYSSDDGDSDGNEDDEIRPNRKYSPSIVSRNSMSTIGTAFDILLESNYRSTGQMPLDTLELLGNENQNEPDKKAALKEIADEDEGRLIEKETSQQGRVKLGYFLSYVRAATVPAVLLYVILILLATVFSVLPNIWLQIWSNDNSKPVQSHSTAYYIAIYGAFGLIQAILASSQNMVIWILVSIRAAKKTHFQLLKGVLGSPMSFFDTTPLGRILNRFSKDQETIDIQIPRSFDSWAQSILTVIASLIVITVSFYYFAAVIVPISVVYVLVYQYYIKSSRELKRLESVTRSPIYAQFQETLSGTTTIRSFGHNDRFISSNIVLIEKNTMAQFPYLTLNRWLAVRLEFIGALIIFFTALFAVINVYVESKRRSGDVPSAARVGLAISYSLSITQNLSWGIRQTAELENNVVSVERNKEFSTLPPEGFAGSPKVEPPKGWPSKGEIEFSGYSTRYREGLDLVLNDVNLKIPAGSKVGVVGRTGAGKSSMSMSLFRIIEAASGFIQIDGIKISEVDLETLRSNLVIIPQDPFLFGDTLRNNLDSMGQYTDAEIWEALEKSKLRAWVEEKSSQAINNQLDSDSSKEAKPTSTKKALSGLDIAIDMGGTNMSLGQRQLVCLARALLKKSKIVILDEATAAIDVETDRFVQEVIRSVFKDSTVITIAHRLNTIMDSDYILVLEKGQVAEFDNPQVLSNNKDSLFYQLIQQANETE</sequence>
<dbReference type="SUPFAM" id="SSF52540">
    <property type="entry name" value="P-loop containing nucleoside triphosphate hydrolases"/>
    <property type="match status" value="2"/>
</dbReference>
<evidence type="ECO:0000256" key="1">
    <source>
        <dbReference type="ARBA" id="ARBA00004128"/>
    </source>
</evidence>
<evidence type="ECO:0000256" key="11">
    <source>
        <dbReference type="SAM" id="Phobius"/>
    </source>
</evidence>
<feature type="transmembrane region" description="Helical" evidence="11">
    <location>
        <begin position="519"/>
        <end position="538"/>
    </location>
</feature>
<name>A0A2T9Z813_9FUNG</name>
<dbReference type="InterPro" id="IPR011527">
    <property type="entry name" value="ABC1_TM_dom"/>
</dbReference>
<keyword evidence="9 11" id="KW-0472">Membrane</keyword>
<dbReference type="GO" id="GO:0140359">
    <property type="term" value="F:ABC-type transporter activity"/>
    <property type="evidence" value="ECO:0007669"/>
    <property type="project" value="InterPro"/>
</dbReference>
<evidence type="ECO:0000256" key="10">
    <source>
        <dbReference type="SAM" id="MobiDB-lite"/>
    </source>
</evidence>
<keyword evidence="8 11" id="KW-1133">Transmembrane helix</keyword>
<dbReference type="Pfam" id="PF00664">
    <property type="entry name" value="ABC_membrane"/>
    <property type="match status" value="1"/>
</dbReference>
<dbReference type="Pfam" id="PF00005">
    <property type="entry name" value="ABC_tran"/>
    <property type="match status" value="2"/>
</dbReference>
<keyword evidence="2" id="KW-0813">Transport</keyword>
<keyword evidence="3" id="KW-0926">Vacuole</keyword>
<dbReference type="STRING" id="133381.A0A2T9Z813"/>
<dbReference type="PROSITE" id="PS50929">
    <property type="entry name" value="ABC_TM1F"/>
    <property type="match status" value="1"/>
</dbReference>
<feature type="transmembrane region" description="Helical" evidence="11">
    <location>
        <begin position="329"/>
        <end position="354"/>
    </location>
</feature>
<feature type="transmembrane region" description="Helical" evidence="11">
    <location>
        <begin position="288"/>
        <end position="309"/>
    </location>
</feature>
<feature type="domain" description="ABC transporter" evidence="12">
    <location>
        <begin position="616"/>
        <end position="875"/>
    </location>
</feature>
<dbReference type="SMART" id="SM00382">
    <property type="entry name" value="AAA"/>
    <property type="match status" value="1"/>
</dbReference>
<evidence type="ECO:0000313" key="14">
    <source>
        <dbReference type="EMBL" id="PVV00736.1"/>
    </source>
</evidence>
<dbReference type="PROSITE" id="PS00211">
    <property type="entry name" value="ABC_TRANSPORTER_1"/>
    <property type="match status" value="1"/>
</dbReference>
<feature type="region of interest" description="Disordered" evidence="10">
    <location>
        <begin position="152"/>
        <end position="197"/>
    </location>
</feature>
<keyword evidence="15" id="KW-1185">Reference proteome</keyword>
<dbReference type="InterPro" id="IPR050173">
    <property type="entry name" value="ABC_transporter_C-like"/>
</dbReference>
<evidence type="ECO:0000256" key="7">
    <source>
        <dbReference type="ARBA" id="ARBA00022840"/>
    </source>
</evidence>
<dbReference type="GO" id="GO:0000329">
    <property type="term" value="C:fungal-type vacuole membrane"/>
    <property type="evidence" value="ECO:0007669"/>
    <property type="project" value="UniProtKB-ARBA"/>
</dbReference>
<evidence type="ECO:0000256" key="6">
    <source>
        <dbReference type="ARBA" id="ARBA00022741"/>
    </source>
</evidence>
<dbReference type="Gene3D" id="1.20.1560.10">
    <property type="entry name" value="ABC transporter type 1, transmembrane domain"/>
    <property type="match status" value="1"/>
</dbReference>
<dbReference type="PANTHER" id="PTHR24223">
    <property type="entry name" value="ATP-BINDING CASSETTE SUB-FAMILY C"/>
    <property type="match status" value="1"/>
</dbReference>
<dbReference type="CDD" id="cd03244">
    <property type="entry name" value="ABCC_MRP_domain2"/>
    <property type="match status" value="1"/>
</dbReference>
<evidence type="ECO:0000259" key="13">
    <source>
        <dbReference type="PROSITE" id="PS50929"/>
    </source>
</evidence>
<protein>
    <submittedName>
        <fullName evidence="14">Uncharacterized protein</fullName>
    </submittedName>
</protein>